<feature type="domain" description="FAD dependent oxidoreductase" evidence="5">
    <location>
        <begin position="4"/>
        <end position="331"/>
    </location>
</feature>
<dbReference type="InterPro" id="IPR006076">
    <property type="entry name" value="FAD-dep_OxRdtase"/>
</dbReference>
<dbReference type="GO" id="GO:0016491">
    <property type="term" value="F:oxidoreductase activity"/>
    <property type="evidence" value="ECO:0007669"/>
    <property type="project" value="UniProtKB-KW"/>
</dbReference>
<accession>A0A2W5F1J8</accession>
<gene>
    <name evidence="6" type="ORF">DI598_10355</name>
</gene>
<dbReference type="Gene3D" id="3.30.9.10">
    <property type="entry name" value="D-Amino Acid Oxidase, subunit A, domain 2"/>
    <property type="match status" value="1"/>
</dbReference>
<comment type="similarity">
    <text evidence="2">Belongs to the DadA oxidoreductase family.</text>
</comment>
<dbReference type="EMBL" id="QFOI01000172">
    <property type="protein sequence ID" value="PZP48084.1"/>
    <property type="molecule type" value="Genomic_DNA"/>
</dbReference>
<evidence type="ECO:0000259" key="5">
    <source>
        <dbReference type="Pfam" id="PF01266"/>
    </source>
</evidence>
<dbReference type="AlphaFoldDB" id="A0A2W5F1J8"/>
<keyword evidence="4" id="KW-0560">Oxidoreductase</keyword>
<dbReference type="PANTHER" id="PTHR13847">
    <property type="entry name" value="SARCOSINE DEHYDROGENASE-RELATED"/>
    <property type="match status" value="1"/>
</dbReference>
<dbReference type="Gene3D" id="3.50.50.60">
    <property type="entry name" value="FAD/NAD(P)-binding domain"/>
    <property type="match status" value="2"/>
</dbReference>
<evidence type="ECO:0000313" key="6">
    <source>
        <dbReference type="EMBL" id="PZP48084.1"/>
    </source>
</evidence>
<proteinExistence type="inferred from homology"/>
<keyword evidence="3" id="KW-0285">Flavoprotein</keyword>
<dbReference type="SUPFAM" id="SSF51905">
    <property type="entry name" value="FAD/NAD(P)-binding domain"/>
    <property type="match status" value="1"/>
</dbReference>
<evidence type="ECO:0000256" key="3">
    <source>
        <dbReference type="ARBA" id="ARBA00022630"/>
    </source>
</evidence>
<dbReference type="PANTHER" id="PTHR13847:SF286">
    <property type="entry name" value="D-AMINO ACID DEHYDROGENASE"/>
    <property type="match status" value="1"/>
</dbReference>
<comment type="caution">
    <text evidence="6">The sequence shown here is derived from an EMBL/GenBank/DDBJ whole genome shotgun (WGS) entry which is preliminary data.</text>
</comment>
<dbReference type="Proteomes" id="UP000249645">
    <property type="component" value="Unassembled WGS sequence"/>
</dbReference>
<dbReference type="InterPro" id="IPR036188">
    <property type="entry name" value="FAD/NAD-bd_sf"/>
</dbReference>
<dbReference type="Pfam" id="PF01266">
    <property type="entry name" value="DAO"/>
    <property type="match status" value="1"/>
</dbReference>
<evidence type="ECO:0000313" key="7">
    <source>
        <dbReference type="Proteomes" id="UP000249645"/>
    </source>
</evidence>
<reference evidence="6 7" key="1">
    <citation type="submission" date="2017-11" db="EMBL/GenBank/DDBJ databases">
        <title>Infants hospitalized years apart are colonized by the same room-sourced microbial strains.</title>
        <authorList>
            <person name="Brooks B."/>
            <person name="Olm M.R."/>
            <person name="Firek B.A."/>
            <person name="Baker R."/>
            <person name="Thomas B.C."/>
            <person name="Morowitz M.J."/>
            <person name="Banfield J.F."/>
        </authorList>
    </citation>
    <scope>NUCLEOTIDE SEQUENCE [LARGE SCALE GENOMIC DNA]</scope>
    <source>
        <strain evidence="6">S2_009_000_R2_76</strain>
    </source>
</reference>
<organism evidence="6 7">
    <name type="scientific">Pseudopedobacter saltans</name>
    <dbReference type="NCBI Taxonomy" id="151895"/>
    <lineage>
        <taxon>Bacteria</taxon>
        <taxon>Pseudomonadati</taxon>
        <taxon>Bacteroidota</taxon>
        <taxon>Sphingobacteriia</taxon>
        <taxon>Sphingobacteriales</taxon>
        <taxon>Sphingobacteriaceae</taxon>
        <taxon>Pseudopedobacter</taxon>
    </lineage>
</organism>
<dbReference type="GO" id="GO:0005737">
    <property type="term" value="C:cytoplasm"/>
    <property type="evidence" value="ECO:0007669"/>
    <property type="project" value="TreeGrafter"/>
</dbReference>
<name>A0A2W5F1J8_9SPHI</name>
<sequence length="353" mass="40007">MHVDYLIVGQGISGTFLSYYLRSAGKSVLVIDKPLSNTASRIASGVINPVTGRRIVTTWMIDELLPFAKKAYQEIGKLLGESIVDECSILEFHPTLQMQEAFNTRLAESADYLSSVNNEQNWEPIFNYHFGIGKVSPALHLDLQTLLNGYRSFLQKENLLFEDVLEEQYLTIKDDSVQYKDIVASKIFFCDGVAGILHPYFDKLPFAFNKGEAIIAEIPDLPNQYIYKQGLSLVPWDKEKQLFWIGSTYTWKYDDVLPTKDFSEKVKFQLDNWLKLPYKIVDHFAAERPANVERRPFVGLHPQFPNIGILNGMGTKGCSLAPFFAKEIVDLLLSGKPINPLADVGRFARVLAR</sequence>
<comment type="cofactor">
    <cofactor evidence="1">
        <name>FAD</name>
        <dbReference type="ChEBI" id="CHEBI:57692"/>
    </cofactor>
</comment>
<evidence type="ECO:0000256" key="1">
    <source>
        <dbReference type="ARBA" id="ARBA00001974"/>
    </source>
</evidence>
<evidence type="ECO:0000256" key="2">
    <source>
        <dbReference type="ARBA" id="ARBA00009410"/>
    </source>
</evidence>
<evidence type="ECO:0000256" key="4">
    <source>
        <dbReference type="ARBA" id="ARBA00023002"/>
    </source>
</evidence>
<protein>
    <submittedName>
        <fullName evidence="6">FAD-dependent oxidoreductase</fullName>
    </submittedName>
</protein>